<protein>
    <submittedName>
        <fullName evidence="1">Uncharacterized protein</fullName>
    </submittedName>
</protein>
<comment type="caution">
    <text evidence="1">The sequence shown here is derived from an EMBL/GenBank/DDBJ whole genome shotgun (WGS) entry which is preliminary data.</text>
</comment>
<dbReference type="Proteomes" id="UP001352852">
    <property type="component" value="Unassembled WGS sequence"/>
</dbReference>
<sequence length="83" mass="9152">MKQPVNLNTPSPLRHMVVATSCMGISFSSGTRKLPEEEDAACLQGSLWLPERDVQSWALPLGLRGCQTTAGTRRVEKRNNTIN</sequence>
<name>A0ABU7F0L8_9TELE</name>
<evidence type="ECO:0000313" key="2">
    <source>
        <dbReference type="Proteomes" id="UP001352852"/>
    </source>
</evidence>
<reference evidence="1 2" key="1">
    <citation type="submission" date="2021-06" db="EMBL/GenBank/DDBJ databases">
        <authorList>
            <person name="Palmer J.M."/>
        </authorList>
    </citation>
    <scope>NUCLEOTIDE SEQUENCE [LARGE SCALE GENOMIC DNA]</scope>
    <source>
        <strain evidence="1 2">CL_MEX2019</strain>
        <tissue evidence="1">Muscle</tissue>
    </source>
</reference>
<proteinExistence type="predicted"/>
<organism evidence="1 2">
    <name type="scientific">Characodon lateralis</name>
    <dbReference type="NCBI Taxonomy" id="208331"/>
    <lineage>
        <taxon>Eukaryota</taxon>
        <taxon>Metazoa</taxon>
        <taxon>Chordata</taxon>
        <taxon>Craniata</taxon>
        <taxon>Vertebrata</taxon>
        <taxon>Euteleostomi</taxon>
        <taxon>Actinopterygii</taxon>
        <taxon>Neopterygii</taxon>
        <taxon>Teleostei</taxon>
        <taxon>Neoteleostei</taxon>
        <taxon>Acanthomorphata</taxon>
        <taxon>Ovalentaria</taxon>
        <taxon>Atherinomorphae</taxon>
        <taxon>Cyprinodontiformes</taxon>
        <taxon>Goodeidae</taxon>
        <taxon>Characodon</taxon>
    </lineage>
</organism>
<accession>A0ABU7F0L8</accession>
<keyword evidence="2" id="KW-1185">Reference proteome</keyword>
<dbReference type="EMBL" id="JAHUTJ010074077">
    <property type="protein sequence ID" value="MED6292962.1"/>
    <property type="molecule type" value="Genomic_DNA"/>
</dbReference>
<evidence type="ECO:0000313" key="1">
    <source>
        <dbReference type="EMBL" id="MED6292962.1"/>
    </source>
</evidence>
<gene>
    <name evidence="1" type="ORF">CHARACLAT_005982</name>
</gene>